<feature type="domain" description="Oligopeptidase F N-terminal" evidence="8">
    <location>
        <begin position="115"/>
        <end position="183"/>
    </location>
</feature>
<keyword evidence="10" id="KW-1185">Reference proteome</keyword>
<keyword evidence="3 6" id="KW-0378">Hydrolase</keyword>
<gene>
    <name evidence="9" type="primary">pepF</name>
    <name evidence="9" type="ORF">MOZ60_05290</name>
</gene>
<keyword evidence="1 6" id="KW-0645">Protease</keyword>
<reference evidence="9 10" key="1">
    <citation type="submission" date="2022-03" db="EMBL/GenBank/DDBJ databases">
        <title>Novel taxa within the pig intestine.</title>
        <authorList>
            <person name="Wylensek D."/>
            <person name="Bishof K."/>
            <person name="Afrizal A."/>
            <person name="Clavel T."/>
        </authorList>
    </citation>
    <scope>NUCLEOTIDE SEQUENCE [LARGE SCALE GENOMIC DNA]</scope>
    <source>
        <strain evidence="9 10">CLA-KB-P133</strain>
    </source>
</reference>
<keyword evidence="2 6" id="KW-0479">Metal-binding</keyword>
<evidence type="ECO:0000259" key="8">
    <source>
        <dbReference type="Pfam" id="PF08439"/>
    </source>
</evidence>
<dbReference type="PANTHER" id="PTHR11804:SF84">
    <property type="entry name" value="SACCHAROLYSIN"/>
    <property type="match status" value="1"/>
</dbReference>
<comment type="similarity">
    <text evidence="6">Belongs to the peptidase M3B family.</text>
</comment>
<name>A0AB35U352_9FIRM</name>
<dbReference type="InterPro" id="IPR042088">
    <property type="entry name" value="OligoPept_F_C"/>
</dbReference>
<evidence type="ECO:0000256" key="6">
    <source>
        <dbReference type="RuleBase" id="RU368091"/>
    </source>
</evidence>
<dbReference type="Gene3D" id="1.10.287.830">
    <property type="entry name" value="putative peptidase helix hairpin domain like"/>
    <property type="match status" value="1"/>
</dbReference>
<evidence type="ECO:0000313" key="10">
    <source>
        <dbReference type="Proteomes" id="UP001286174"/>
    </source>
</evidence>
<evidence type="ECO:0000256" key="5">
    <source>
        <dbReference type="ARBA" id="ARBA00023049"/>
    </source>
</evidence>
<dbReference type="SUPFAM" id="SSF55486">
    <property type="entry name" value="Metalloproteases ('zincins'), catalytic domain"/>
    <property type="match status" value="1"/>
</dbReference>
<dbReference type="RefSeq" id="WP_370595912.1">
    <property type="nucleotide sequence ID" value="NZ_JALBUR010000010.1"/>
</dbReference>
<comment type="cofactor">
    <cofactor evidence="6">
        <name>Zn(2+)</name>
        <dbReference type="ChEBI" id="CHEBI:29105"/>
    </cofactor>
    <text evidence="6">Binds 1 zinc ion.</text>
</comment>
<dbReference type="GO" id="GO:0004222">
    <property type="term" value="F:metalloendopeptidase activity"/>
    <property type="evidence" value="ECO:0007669"/>
    <property type="project" value="UniProtKB-UniRule"/>
</dbReference>
<dbReference type="PANTHER" id="PTHR11804">
    <property type="entry name" value="PROTEASE M3 THIMET OLIGOPEPTIDASE-RELATED"/>
    <property type="match status" value="1"/>
</dbReference>
<dbReference type="Proteomes" id="UP001286174">
    <property type="component" value="Unassembled WGS sequence"/>
</dbReference>
<dbReference type="EMBL" id="JALBUR010000010">
    <property type="protein sequence ID" value="MDX8419508.1"/>
    <property type="molecule type" value="Genomic_DNA"/>
</dbReference>
<dbReference type="Gene3D" id="1.10.1370.20">
    <property type="entry name" value="Oligoendopeptidase f, C-terminal domain"/>
    <property type="match status" value="1"/>
</dbReference>
<accession>A0AB35U352</accession>
<dbReference type="GO" id="GO:0046872">
    <property type="term" value="F:metal ion binding"/>
    <property type="evidence" value="ECO:0007669"/>
    <property type="project" value="UniProtKB-UniRule"/>
</dbReference>
<dbReference type="GO" id="GO:0006518">
    <property type="term" value="P:peptide metabolic process"/>
    <property type="evidence" value="ECO:0007669"/>
    <property type="project" value="TreeGrafter"/>
</dbReference>
<dbReference type="InterPro" id="IPR045090">
    <property type="entry name" value="Pept_M3A_M3B"/>
</dbReference>
<dbReference type="CDD" id="cd09608">
    <property type="entry name" value="M3B_PepF"/>
    <property type="match status" value="1"/>
</dbReference>
<evidence type="ECO:0000256" key="1">
    <source>
        <dbReference type="ARBA" id="ARBA00022670"/>
    </source>
</evidence>
<sequence>MSENVLKERKDMDPRYEWDLTTLFADDAAWEKAFSALDDDIAKASSFACTLKDASHIKACFAWETEVSRRLDDVICYASLRHSEDSRDHTAQSMYSRAFGKYAQLAGAVSFIQPEILSLPEDQLNALAKDPLLADYAYTMQKLIREKPHTLSAPEEKVLSSLSDALRASGETASTLQDADLRFEAAADSEGNMHEVTGSSYIPLQMSTDRTLRKNSFMSYYNSYRQHIHTFASTYAGCVKAATAEAKLRGYESSRQASMAANNIPVSVYDNLIQTVHDNMDAMYRYVALRKKILGLDELHYYDVYAPLSAGDHASYTYQQAQQMVLDAVAPLGKDYVNRVRAAYKDGWIDVYPNVGKSGGAYSSGTYDSNPFILLNFTGSLDSVSTLAHEMGHSQHTWLTQHHQPAQYSGYSLFVAEVASTVNENLLIEQLLQNCHEPARRLALLNQYLEGFKGTVYRQTMFAEFEKEAHAMQERGESLDADALDHLYQNLVAQYFGKDLVMDDEVAYEWARIPHFYSPFYVYVYATGYTSAVALSEGILKEGEPAVKKYLEFLSMGGSADPLDELRHGGVDLTTPAPIQKALDKFRRVLDDAEETYAQLQNK</sequence>
<comment type="function">
    <text evidence="6">Has oligopeptidase activity and degrades a variety of small bioactive peptides.</text>
</comment>
<evidence type="ECO:0000256" key="2">
    <source>
        <dbReference type="ARBA" id="ARBA00022723"/>
    </source>
</evidence>
<feature type="domain" description="Peptidase M3A/M3B catalytic" evidence="7">
    <location>
        <begin position="205"/>
        <end position="583"/>
    </location>
</feature>
<evidence type="ECO:0000313" key="9">
    <source>
        <dbReference type="EMBL" id="MDX8419508.1"/>
    </source>
</evidence>
<dbReference type="InterPro" id="IPR013647">
    <property type="entry name" value="OligopepF_N_dom"/>
</dbReference>
<evidence type="ECO:0000256" key="4">
    <source>
        <dbReference type="ARBA" id="ARBA00022833"/>
    </source>
</evidence>
<comment type="caution">
    <text evidence="9">The sequence shown here is derived from an EMBL/GenBank/DDBJ whole genome shotgun (WGS) entry which is preliminary data.</text>
</comment>
<keyword evidence="4 6" id="KW-0862">Zinc</keyword>
<dbReference type="InterPro" id="IPR001567">
    <property type="entry name" value="Pept_M3A_M3B_dom"/>
</dbReference>
<dbReference type="Pfam" id="PF08439">
    <property type="entry name" value="Peptidase_M3_N"/>
    <property type="match status" value="1"/>
</dbReference>
<dbReference type="GO" id="GO:0006508">
    <property type="term" value="P:proteolysis"/>
    <property type="evidence" value="ECO:0007669"/>
    <property type="project" value="UniProtKB-KW"/>
</dbReference>
<protein>
    <recommendedName>
        <fullName evidence="6">Oligopeptidase F</fullName>
        <ecNumber evidence="6">3.4.24.-</ecNumber>
    </recommendedName>
</protein>
<evidence type="ECO:0000256" key="3">
    <source>
        <dbReference type="ARBA" id="ARBA00022801"/>
    </source>
</evidence>
<dbReference type="NCBIfam" id="TIGR00181">
    <property type="entry name" value="pepF"/>
    <property type="match status" value="1"/>
</dbReference>
<proteinExistence type="inferred from homology"/>
<dbReference type="InterPro" id="IPR004438">
    <property type="entry name" value="Peptidase_M3B"/>
</dbReference>
<evidence type="ECO:0000259" key="7">
    <source>
        <dbReference type="Pfam" id="PF01432"/>
    </source>
</evidence>
<dbReference type="Gene3D" id="1.20.140.70">
    <property type="entry name" value="Oligopeptidase f, N-terminal domain"/>
    <property type="match status" value="1"/>
</dbReference>
<dbReference type="EC" id="3.4.24.-" evidence="6"/>
<organism evidence="9 10">
    <name type="scientific">Grylomicrobium aquisgranensis</name>
    <dbReference type="NCBI Taxonomy" id="2926318"/>
    <lineage>
        <taxon>Bacteria</taxon>
        <taxon>Bacillati</taxon>
        <taxon>Bacillota</taxon>
        <taxon>Erysipelotrichia</taxon>
        <taxon>Erysipelotrichales</taxon>
        <taxon>Erysipelotrichaceae</taxon>
        <taxon>Grylomicrobium</taxon>
    </lineage>
</organism>
<dbReference type="AlphaFoldDB" id="A0AB35U352"/>
<keyword evidence="5 6" id="KW-0482">Metalloprotease</keyword>
<dbReference type="Pfam" id="PF01432">
    <property type="entry name" value="Peptidase_M3"/>
    <property type="match status" value="1"/>
</dbReference>